<dbReference type="SUPFAM" id="SSF53850">
    <property type="entry name" value="Periplasmic binding protein-like II"/>
    <property type="match status" value="1"/>
</dbReference>
<evidence type="ECO:0000313" key="2">
    <source>
        <dbReference type="Proteomes" id="UP000740926"/>
    </source>
</evidence>
<evidence type="ECO:0000313" key="1">
    <source>
        <dbReference type="EMBL" id="KAG1529851.1"/>
    </source>
</evidence>
<sequence>MRAAGRDRADGRGTGRDGARACVLVREGLGVSLVPESTLPEDRHGLRVMPLRPLIQRVFGRVSSDAGQASRATRLLLDELRGQ</sequence>
<dbReference type="Proteomes" id="UP000740926">
    <property type="component" value="Unassembled WGS sequence"/>
</dbReference>
<comment type="caution">
    <text evidence="1">The sequence shown here is derived from an EMBL/GenBank/DDBJ whole genome shotgun (WGS) entry which is preliminary data.</text>
</comment>
<name>A0A9P6XPW4_9FUNG</name>
<proteinExistence type="predicted"/>
<dbReference type="AlphaFoldDB" id="A0A9P6XPW4"/>
<dbReference type="EMBL" id="JAANIU010013858">
    <property type="protein sequence ID" value="KAG1529851.1"/>
    <property type="molecule type" value="Genomic_DNA"/>
</dbReference>
<accession>A0A9P6XPW4</accession>
<protein>
    <submittedName>
        <fullName evidence="1">Uncharacterized protein</fullName>
    </submittedName>
</protein>
<gene>
    <name evidence="1" type="ORF">G6F50_017717</name>
</gene>
<keyword evidence="2" id="KW-1185">Reference proteome</keyword>
<organism evidence="1 2">
    <name type="scientific">Rhizopus delemar</name>
    <dbReference type="NCBI Taxonomy" id="936053"/>
    <lineage>
        <taxon>Eukaryota</taxon>
        <taxon>Fungi</taxon>
        <taxon>Fungi incertae sedis</taxon>
        <taxon>Mucoromycota</taxon>
        <taxon>Mucoromycotina</taxon>
        <taxon>Mucoromycetes</taxon>
        <taxon>Mucorales</taxon>
        <taxon>Mucorineae</taxon>
        <taxon>Rhizopodaceae</taxon>
        <taxon>Rhizopus</taxon>
    </lineage>
</organism>
<reference evidence="1 2" key="1">
    <citation type="journal article" date="2020" name="Microb. Genom.">
        <title>Genetic diversity of clinical and environmental Mucorales isolates obtained from an investigation of mucormycosis cases among solid organ transplant recipients.</title>
        <authorList>
            <person name="Nguyen M.H."/>
            <person name="Kaul D."/>
            <person name="Muto C."/>
            <person name="Cheng S.J."/>
            <person name="Richter R.A."/>
            <person name="Bruno V.M."/>
            <person name="Liu G."/>
            <person name="Beyhan S."/>
            <person name="Sundermann A.J."/>
            <person name="Mounaud S."/>
            <person name="Pasculle A.W."/>
            <person name="Nierman W.C."/>
            <person name="Driscoll E."/>
            <person name="Cumbie R."/>
            <person name="Clancy C.J."/>
            <person name="Dupont C.L."/>
        </authorList>
    </citation>
    <scope>NUCLEOTIDE SEQUENCE [LARGE SCALE GENOMIC DNA]</scope>
    <source>
        <strain evidence="1 2">GL24</strain>
    </source>
</reference>